<dbReference type="RefSeq" id="WP_174194272.1">
    <property type="nucleotide sequence ID" value="NZ_JABULH010000004.1"/>
</dbReference>
<dbReference type="Pfam" id="PF00480">
    <property type="entry name" value="ROK"/>
    <property type="match status" value="1"/>
</dbReference>
<keyword evidence="2" id="KW-0479">Metal-binding</keyword>
<proteinExistence type="predicted"/>
<keyword evidence="8" id="KW-1185">Reference proteome</keyword>
<dbReference type="InterPro" id="IPR043129">
    <property type="entry name" value="ATPase_NBD"/>
</dbReference>
<protein>
    <recommendedName>
        <fullName evidence="5">fructokinase</fullName>
        <ecNumber evidence="5">2.7.1.4</ecNumber>
    </recommendedName>
</protein>
<dbReference type="InterPro" id="IPR051804">
    <property type="entry name" value="Carb_Metab_Reg_Kinase/Isom"/>
</dbReference>
<evidence type="ECO:0000256" key="2">
    <source>
        <dbReference type="ARBA" id="ARBA00022723"/>
    </source>
</evidence>
<comment type="caution">
    <text evidence="7">The sequence shown here is derived from an EMBL/GenBank/DDBJ whole genome shotgun (WGS) entry which is preliminary data.</text>
</comment>
<evidence type="ECO:0000256" key="6">
    <source>
        <dbReference type="ARBA" id="ARBA00048451"/>
    </source>
</evidence>
<evidence type="ECO:0000313" key="7">
    <source>
        <dbReference type="EMBL" id="NTS65640.1"/>
    </source>
</evidence>
<name>A0ABX2JJK0_9SPHN</name>
<evidence type="ECO:0000256" key="5">
    <source>
        <dbReference type="ARBA" id="ARBA00038887"/>
    </source>
</evidence>
<dbReference type="PANTHER" id="PTHR42742">
    <property type="entry name" value="TRANSCRIPTIONAL REPRESSOR MPRA"/>
    <property type="match status" value="1"/>
</dbReference>
<comment type="catalytic activity">
    <reaction evidence="6">
        <text>D-fructose + ATP = D-fructose 6-phosphate + ADP + H(+)</text>
        <dbReference type="Rhea" id="RHEA:16125"/>
        <dbReference type="ChEBI" id="CHEBI:15378"/>
        <dbReference type="ChEBI" id="CHEBI:30616"/>
        <dbReference type="ChEBI" id="CHEBI:37721"/>
        <dbReference type="ChEBI" id="CHEBI:61527"/>
        <dbReference type="ChEBI" id="CHEBI:456216"/>
        <dbReference type="EC" id="2.7.1.4"/>
    </reaction>
</comment>
<keyword evidence="4" id="KW-0460">Magnesium</keyword>
<dbReference type="PANTHER" id="PTHR42742:SF3">
    <property type="entry name" value="FRUCTOKINASE"/>
    <property type="match status" value="1"/>
</dbReference>
<evidence type="ECO:0000256" key="4">
    <source>
        <dbReference type="ARBA" id="ARBA00022842"/>
    </source>
</evidence>
<sequence length="305" mass="31374">MTDAPPIAALELGGTKCVAMLASGPDAIHEEVRVPTTRPEETLSALEAVLDGWRGFAAIGIGSFGPVSIDRQSGDYGNITSTPKPGWADTNVARRFAARYDVPVGFHTDVVGAALGEARWGAGQGLDALAYVTVGTGIGAGMIAHGQPVDGLTHAELGHIRVPRLSGDDWTGVCPFHGACVEGLASGPAIAARTGIKGEDLDADHPAWDSVVDALAHLMATLVLTGVPRRIVLGGGVLVGNPHLLPQLRAATRLSLNGYVVRPELENMETFLVPAALGAGAGPLGAVVLGAQALAERTDRAFTRV</sequence>
<keyword evidence="3" id="KW-0862">Zinc</keyword>
<evidence type="ECO:0000256" key="3">
    <source>
        <dbReference type="ARBA" id="ARBA00022833"/>
    </source>
</evidence>
<dbReference type="CDD" id="cd24067">
    <property type="entry name" value="ASKHA_NBD_ROK_BsFRK-like"/>
    <property type="match status" value="1"/>
</dbReference>
<reference evidence="7 8" key="1">
    <citation type="submission" date="2020-06" db="EMBL/GenBank/DDBJ databases">
        <title>Sphingomonas hominis sp. nov., a member of the Sphingomonas, isolated from the hair of a 22-year-old girl.</title>
        <authorList>
            <person name="Zhang D.-F."/>
            <person name="Cui X.-W."/>
        </authorList>
    </citation>
    <scope>NUCLEOTIDE SEQUENCE [LARGE SCALE GENOMIC DNA]</scope>
    <source>
        <strain evidence="7 8">HHU CXW</strain>
    </source>
</reference>
<organism evidence="7 8">
    <name type="scientific">Sphingomonas hominis</name>
    <dbReference type="NCBI Taxonomy" id="2741495"/>
    <lineage>
        <taxon>Bacteria</taxon>
        <taxon>Pseudomonadati</taxon>
        <taxon>Pseudomonadota</taxon>
        <taxon>Alphaproteobacteria</taxon>
        <taxon>Sphingomonadales</taxon>
        <taxon>Sphingomonadaceae</taxon>
        <taxon>Sphingomonas</taxon>
    </lineage>
</organism>
<evidence type="ECO:0000256" key="1">
    <source>
        <dbReference type="ARBA" id="ARBA00001946"/>
    </source>
</evidence>
<dbReference type="InterPro" id="IPR000600">
    <property type="entry name" value="ROK"/>
</dbReference>
<dbReference type="InterPro" id="IPR049874">
    <property type="entry name" value="ROK_cs"/>
</dbReference>
<comment type="cofactor">
    <cofactor evidence="1">
        <name>Mg(2+)</name>
        <dbReference type="ChEBI" id="CHEBI:18420"/>
    </cofactor>
</comment>
<evidence type="ECO:0000313" key="8">
    <source>
        <dbReference type="Proteomes" id="UP000621447"/>
    </source>
</evidence>
<gene>
    <name evidence="7" type="ORF">HRV97_10750</name>
</gene>
<dbReference type="EMBL" id="JABULH010000004">
    <property type="protein sequence ID" value="NTS65640.1"/>
    <property type="molecule type" value="Genomic_DNA"/>
</dbReference>
<dbReference type="Proteomes" id="UP000621447">
    <property type="component" value="Unassembled WGS sequence"/>
</dbReference>
<dbReference type="Gene3D" id="3.30.420.40">
    <property type="match status" value="2"/>
</dbReference>
<dbReference type="EC" id="2.7.1.4" evidence="5"/>
<dbReference type="PROSITE" id="PS01125">
    <property type="entry name" value="ROK"/>
    <property type="match status" value="1"/>
</dbReference>
<dbReference type="SUPFAM" id="SSF53067">
    <property type="entry name" value="Actin-like ATPase domain"/>
    <property type="match status" value="1"/>
</dbReference>
<accession>A0ABX2JJK0</accession>